<keyword evidence="5 11" id="KW-0809">Transit peptide</keyword>
<gene>
    <name evidence="12" type="ORF">LAFE_0H06678G</name>
</gene>
<dbReference type="GO" id="GO:0048039">
    <property type="term" value="F:ubiquinone binding"/>
    <property type="evidence" value="ECO:0007669"/>
    <property type="project" value="TreeGrafter"/>
</dbReference>
<dbReference type="OrthoDB" id="18577at2759"/>
<dbReference type="InterPro" id="IPR007992">
    <property type="entry name" value="CybS"/>
</dbReference>
<keyword evidence="4 11" id="KW-0999">Mitochondrion inner membrane</keyword>
<dbReference type="OMA" id="HSCITDY"/>
<sequence>MFSKNILRLSSARAFQTSSKRSLTIPFLSTLPQAPGGVKGTVNDAYKPPAPHKTHGSYHWDFERVVAIGMMPLVGTALASGNISTVGDSILASLLLAHVYVGFQSCIIDYIPKRVYGKNHNYAMYLLTLGSLFSAVGIYKLEAEEIGIIGAVKQLWNHKEEKKA</sequence>
<dbReference type="STRING" id="4955.A0A1G4MJS7"/>
<evidence type="ECO:0000256" key="1">
    <source>
        <dbReference type="ARBA" id="ARBA00004448"/>
    </source>
</evidence>
<keyword evidence="6" id="KW-1133">Transmembrane helix</keyword>
<keyword evidence="3" id="KW-0812">Transmembrane</keyword>
<dbReference type="GO" id="GO:0098796">
    <property type="term" value="C:membrane protein complex"/>
    <property type="evidence" value="ECO:0007669"/>
    <property type="project" value="UniProtKB-ARBA"/>
</dbReference>
<dbReference type="CDD" id="cd03496">
    <property type="entry name" value="SQR_TypeC_CybS"/>
    <property type="match status" value="1"/>
</dbReference>
<keyword evidence="10" id="KW-0408">Iron</keyword>
<dbReference type="PANTHER" id="PTHR13337:SF5">
    <property type="entry name" value="MITOCHONDRIAL INNER MEMBRANE PROTEIN SHH4-RELATED"/>
    <property type="match status" value="1"/>
</dbReference>
<dbReference type="FunFam" id="1.20.1300.10:FF:000007">
    <property type="entry name" value="Succinate dehydrogenase [ubiquinone] cytochrome b small subunit"/>
    <property type="match status" value="1"/>
</dbReference>
<evidence type="ECO:0000256" key="5">
    <source>
        <dbReference type="ARBA" id="ARBA00022946"/>
    </source>
</evidence>
<proteinExistence type="inferred from homology"/>
<evidence type="ECO:0000256" key="3">
    <source>
        <dbReference type="ARBA" id="ARBA00022692"/>
    </source>
</evidence>
<reference evidence="12 13" key="1">
    <citation type="submission" date="2016-03" db="EMBL/GenBank/DDBJ databases">
        <authorList>
            <person name="Devillers H."/>
        </authorList>
    </citation>
    <scope>NUCLEOTIDE SEQUENCE [LARGE SCALE GENOMIC DNA]</scope>
    <source>
        <strain evidence="12">CBS 6772</strain>
    </source>
</reference>
<evidence type="ECO:0000256" key="11">
    <source>
        <dbReference type="RuleBase" id="RU364031"/>
    </source>
</evidence>
<keyword evidence="13" id="KW-1185">Reference proteome</keyword>
<evidence type="ECO:0000256" key="7">
    <source>
        <dbReference type="ARBA" id="ARBA00023128"/>
    </source>
</evidence>
<dbReference type="SUPFAM" id="SSF81343">
    <property type="entry name" value="Fumarate reductase respiratory complex transmembrane subunits"/>
    <property type="match status" value="1"/>
</dbReference>
<dbReference type="PANTHER" id="PTHR13337">
    <property type="entry name" value="SUCCINATE DEHYDROGENASE"/>
    <property type="match status" value="1"/>
</dbReference>
<feature type="binding site" evidence="9">
    <location>
        <position position="110"/>
    </location>
    <ligand>
        <name>a ubiquinone</name>
        <dbReference type="ChEBI" id="CHEBI:16389"/>
        <note>ligand shared with IP/SDHB</note>
    </ligand>
</feature>
<evidence type="ECO:0000256" key="8">
    <source>
        <dbReference type="ARBA" id="ARBA00023136"/>
    </source>
</evidence>
<keyword evidence="8 11" id="KW-0472">Membrane</keyword>
<comment type="similarity">
    <text evidence="2 11">Belongs to the CybS family.</text>
</comment>
<dbReference type="GO" id="GO:0046872">
    <property type="term" value="F:metal ion binding"/>
    <property type="evidence" value="ECO:0007669"/>
    <property type="project" value="UniProtKB-KW"/>
</dbReference>
<dbReference type="Gene3D" id="1.20.1300.10">
    <property type="entry name" value="Fumarate reductase/succinate dehydrogenase, transmembrane subunit"/>
    <property type="match status" value="1"/>
</dbReference>
<dbReference type="Pfam" id="PF05328">
    <property type="entry name" value="CybS"/>
    <property type="match status" value="1"/>
</dbReference>
<dbReference type="Proteomes" id="UP000190831">
    <property type="component" value="Chromosome H"/>
</dbReference>
<dbReference type="GO" id="GO:0006121">
    <property type="term" value="P:mitochondrial electron transport, succinate to ubiquinone"/>
    <property type="evidence" value="ECO:0007669"/>
    <property type="project" value="TreeGrafter"/>
</dbReference>
<organism evidence="12 13">
    <name type="scientific">Lachancea fermentati</name>
    <name type="common">Zygosaccharomyces fermentati</name>
    <dbReference type="NCBI Taxonomy" id="4955"/>
    <lineage>
        <taxon>Eukaryota</taxon>
        <taxon>Fungi</taxon>
        <taxon>Dikarya</taxon>
        <taxon>Ascomycota</taxon>
        <taxon>Saccharomycotina</taxon>
        <taxon>Saccharomycetes</taxon>
        <taxon>Saccharomycetales</taxon>
        <taxon>Saccharomycetaceae</taxon>
        <taxon>Lachancea</taxon>
    </lineage>
</organism>
<dbReference type="GO" id="GO:0006099">
    <property type="term" value="P:tricarboxylic acid cycle"/>
    <property type="evidence" value="ECO:0007669"/>
    <property type="project" value="TreeGrafter"/>
</dbReference>
<evidence type="ECO:0000256" key="6">
    <source>
        <dbReference type="ARBA" id="ARBA00022989"/>
    </source>
</evidence>
<evidence type="ECO:0000256" key="9">
    <source>
        <dbReference type="PIRSR" id="PIRSR607992-1"/>
    </source>
</evidence>
<dbReference type="GO" id="GO:0005743">
    <property type="term" value="C:mitochondrial inner membrane"/>
    <property type="evidence" value="ECO:0007669"/>
    <property type="project" value="UniProtKB-SubCell"/>
</dbReference>
<accession>A0A1G4MJS7</accession>
<comment type="subcellular location">
    <subcellularLocation>
        <location evidence="1 11">Mitochondrion inner membrane</location>
        <topology evidence="1 11">Multi-pass membrane protein</topology>
    </subcellularLocation>
</comment>
<dbReference type="EMBL" id="LT598491">
    <property type="protein sequence ID" value="SCW04134.1"/>
    <property type="molecule type" value="Genomic_DNA"/>
</dbReference>
<evidence type="ECO:0000256" key="2">
    <source>
        <dbReference type="ARBA" id="ARBA00007294"/>
    </source>
</evidence>
<name>A0A1G4MJS7_LACFM</name>
<feature type="binding site" description="axial binding residue" evidence="10">
    <location>
        <position position="98"/>
    </location>
    <ligand>
        <name>heme b</name>
        <dbReference type="ChEBI" id="CHEBI:60344"/>
        <note>ligand shared with SDHC</note>
    </ligand>
    <ligandPart>
        <name>Fe</name>
        <dbReference type="ChEBI" id="CHEBI:18248"/>
    </ligandPart>
</feature>
<dbReference type="InterPro" id="IPR034804">
    <property type="entry name" value="SQR/QFR_C/D"/>
</dbReference>
<protein>
    <recommendedName>
        <fullName evidence="11">Succinate dehydrogenase [ubiquinone] cytochrome b small subunit</fullName>
    </recommendedName>
</protein>
<evidence type="ECO:0000256" key="10">
    <source>
        <dbReference type="PIRSR" id="PIRSR607992-2"/>
    </source>
</evidence>
<keyword evidence="10" id="KW-0479">Metal-binding</keyword>
<dbReference type="AlphaFoldDB" id="A0A1G4MJS7"/>
<dbReference type="GO" id="GO:0020037">
    <property type="term" value="F:heme binding"/>
    <property type="evidence" value="ECO:0007669"/>
    <property type="project" value="TreeGrafter"/>
</dbReference>
<keyword evidence="7 11" id="KW-0496">Mitochondrion</keyword>
<evidence type="ECO:0000256" key="4">
    <source>
        <dbReference type="ARBA" id="ARBA00022792"/>
    </source>
</evidence>
<evidence type="ECO:0000313" key="12">
    <source>
        <dbReference type="EMBL" id="SCW04134.1"/>
    </source>
</evidence>
<evidence type="ECO:0000313" key="13">
    <source>
        <dbReference type="Proteomes" id="UP000190831"/>
    </source>
</evidence>